<dbReference type="InterPro" id="IPR036047">
    <property type="entry name" value="F-box-like_dom_sf"/>
</dbReference>
<dbReference type="InterPro" id="IPR032675">
    <property type="entry name" value="LRR_dom_sf"/>
</dbReference>
<evidence type="ECO:0000313" key="2">
    <source>
        <dbReference type="Proteomes" id="UP000007148"/>
    </source>
</evidence>
<comment type="caution">
    <text evidence="1">The sequence shown here is derived from an EMBL/GenBank/DDBJ whole genome shotgun (WGS) entry which is preliminary data.</text>
</comment>
<dbReference type="InParanoid" id="G4TQ61"/>
<dbReference type="SUPFAM" id="SSF81383">
    <property type="entry name" value="F-box domain"/>
    <property type="match status" value="1"/>
</dbReference>
<dbReference type="EMBL" id="CAFZ01000226">
    <property type="protein sequence ID" value="CCA73454.1"/>
    <property type="molecule type" value="Genomic_DNA"/>
</dbReference>
<dbReference type="HOGENOM" id="CLU_514940_0_0_1"/>
<organism evidence="1 2">
    <name type="scientific">Serendipita indica (strain DSM 11827)</name>
    <name type="common">Root endophyte fungus</name>
    <name type="synonym">Piriformospora indica</name>
    <dbReference type="NCBI Taxonomy" id="1109443"/>
    <lineage>
        <taxon>Eukaryota</taxon>
        <taxon>Fungi</taxon>
        <taxon>Dikarya</taxon>
        <taxon>Basidiomycota</taxon>
        <taxon>Agaricomycotina</taxon>
        <taxon>Agaricomycetes</taxon>
        <taxon>Sebacinales</taxon>
        <taxon>Serendipitaceae</taxon>
        <taxon>Serendipita</taxon>
    </lineage>
</organism>
<reference evidence="1 2" key="1">
    <citation type="journal article" date="2011" name="PLoS Pathog.">
        <title>Endophytic Life Strategies Decoded by Genome and Transcriptome Analyses of the Mutualistic Root Symbiont Piriformospora indica.</title>
        <authorList>
            <person name="Zuccaro A."/>
            <person name="Lahrmann U."/>
            <person name="Guldener U."/>
            <person name="Langen G."/>
            <person name="Pfiffi S."/>
            <person name="Biedenkopf D."/>
            <person name="Wong P."/>
            <person name="Samans B."/>
            <person name="Grimm C."/>
            <person name="Basiewicz M."/>
            <person name="Murat C."/>
            <person name="Martin F."/>
            <person name="Kogel K.H."/>
        </authorList>
    </citation>
    <scope>NUCLEOTIDE SEQUENCE [LARGE SCALE GENOMIC DNA]</scope>
    <source>
        <strain evidence="1 2">DSM 11827</strain>
    </source>
</reference>
<gene>
    <name evidence="1" type="ORF">PIIN_07408</name>
</gene>
<dbReference type="Proteomes" id="UP000007148">
    <property type="component" value="Unassembled WGS sequence"/>
</dbReference>
<sequence length="479" mass="54631">MSHLNARAESTTRLLDETIDILQYLRSHLAVIANLDEPDVRLEQALQSLDGNLSQSKVSLEQDLCKIQAHASRILGPRCFIDRLPVELMQDIFHMVLGTNEKTWFKDSIKLSHISRHWRMITASTPTMWSNFDFSIEKSKDDALCHFWTFLKERVRETPISIRIRGIYDQTAPRLALCNLSALEAIDELAFCIEDRSSSKDILNVDYSNLACKCRSLSVEATRGGDGSLADILHLFDEVEELTVSGMSSFTVGDSPKVSQLTKLALKDLSRVHILDILAATTQLRSPLESQLEALYAAGVGDCEWIQHLRCPNLETIDLEPRPTEPIFRFIESCTGLKRVDCDVREISELLELIKRAPNIEHVALYDEIAPLYDWTTHHLLHPPFPHLHSLEIWDLTLTTETLGDLIKKRCLPQGHPLSEMDKGVQPIDTLKFCWRDNNKSVDALDLEGNLLLQDASQERSSIRRFNRTYTELTIKWNH</sequence>
<accession>G4TQ61</accession>
<dbReference type="OrthoDB" id="2269034at2759"/>
<dbReference type="AlphaFoldDB" id="G4TQ61"/>
<dbReference type="Gene3D" id="3.80.10.10">
    <property type="entry name" value="Ribonuclease Inhibitor"/>
    <property type="match status" value="1"/>
</dbReference>
<dbReference type="SUPFAM" id="SSF52047">
    <property type="entry name" value="RNI-like"/>
    <property type="match status" value="1"/>
</dbReference>
<protein>
    <submittedName>
        <fullName evidence="1">Uncharacterized protein</fullName>
    </submittedName>
</protein>
<keyword evidence="2" id="KW-1185">Reference proteome</keyword>
<proteinExistence type="predicted"/>
<name>G4TQ61_SERID</name>
<evidence type="ECO:0000313" key="1">
    <source>
        <dbReference type="EMBL" id="CCA73454.1"/>
    </source>
</evidence>